<dbReference type="Pfam" id="PF00208">
    <property type="entry name" value="ELFV_dehydrog"/>
    <property type="match status" value="1"/>
</dbReference>
<dbReference type="Gene3D" id="3.40.50.720">
    <property type="entry name" value="NAD(P)-binding Rossmann-like Domain"/>
    <property type="match status" value="1"/>
</dbReference>
<evidence type="ECO:0000256" key="1">
    <source>
        <dbReference type="ARBA" id="ARBA00006382"/>
    </source>
</evidence>
<dbReference type="InterPro" id="IPR006097">
    <property type="entry name" value="Glu/Leu/Phe/Val/Trp_DH_dimer"/>
</dbReference>
<evidence type="ECO:0000256" key="2">
    <source>
        <dbReference type="ARBA" id="ARBA00023002"/>
    </source>
</evidence>
<protein>
    <submittedName>
        <fullName evidence="8">Leucine dehydrogenase</fullName>
    </submittedName>
</protein>
<dbReference type="SUPFAM" id="SSF53223">
    <property type="entry name" value="Aminoacid dehydrogenase-like, N-terminal domain"/>
    <property type="match status" value="1"/>
</dbReference>
<dbReference type="CDD" id="cd01075">
    <property type="entry name" value="NAD_bind_Leu_Phe_Val_DH"/>
    <property type="match status" value="1"/>
</dbReference>
<reference evidence="9" key="1">
    <citation type="journal article" date="2013" name="Genome Announc.">
        <title>Draft Genome Sequence of the Dimorphic Prosthecate Bacterium Brevundimonas abyssalis TAR-001T.</title>
        <authorList>
            <person name="Tsubouchi T."/>
            <person name="Nishi S."/>
            <person name="Usui K."/>
            <person name="Shimane Y."/>
            <person name="Takaki Y."/>
            <person name="Maruyama T."/>
            <person name="Hatada Y."/>
        </authorList>
    </citation>
    <scope>NUCLEOTIDE SEQUENCE [LARGE SCALE GENOMIC DNA]</scope>
    <source>
        <strain evidence="9">TAR-001</strain>
    </source>
</reference>
<dbReference type="PIRSF" id="PIRSF000188">
    <property type="entry name" value="Phe_leu_dh"/>
    <property type="match status" value="1"/>
</dbReference>
<proteinExistence type="inferred from homology"/>
<comment type="caution">
    <text evidence="8">The sequence shown here is derived from an EMBL/GenBank/DDBJ whole genome shotgun (WGS) entry which is preliminary data.</text>
</comment>
<keyword evidence="5" id="KW-0547">Nucleotide-binding</keyword>
<feature type="domain" description="Glutamate/phenylalanine/leucine/valine/L-tryptophan dehydrogenase C-terminal" evidence="7">
    <location>
        <begin position="144"/>
        <end position="357"/>
    </location>
</feature>
<feature type="binding site" evidence="5">
    <location>
        <begin position="180"/>
        <end position="185"/>
    </location>
    <ligand>
        <name>NAD(+)</name>
        <dbReference type="ChEBI" id="CHEBI:57540"/>
    </ligand>
</feature>
<dbReference type="OrthoDB" id="9803297at2"/>
<dbReference type="Proteomes" id="UP000016569">
    <property type="component" value="Unassembled WGS sequence"/>
</dbReference>
<dbReference type="RefSeq" id="WP_021696925.1">
    <property type="nucleotide sequence ID" value="NZ_BATC01000012.1"/>
</dbReference>
<gene>
    <name evidence="8" type="ORF">MBEBAB_1079</name>
</gene>
<comment type="similarity">
    <text evidence="1 6">Belongs to the Glu/Leu/Phe/Val dehydrogenases family.</text>
</comment>
<dbReference type="GO" id="GO:0006520">
    <property type="term" value="P:amino acid metabolic process"/>
    <property type="evidence" value="ECO:0007669"/>
    <property type="project" value="InterPro"/>
</dbReference>
<dbReference type="InterPro" id="IPR006096">
    <property type="entry name" value="Glu/Leu/Phe/Val/Trp_DH_C"/>
</dbReference>
<evidence type="ECO:0000313" key="9">
    <source>
        <dbReference type="Proteomes" id="UP000016569"/>
    </source>
</evidence>
<name>A0A8E0N8Q9_9CAUL</name>
<dbReference type="InterPro" id="IPR046346">
    <property type="entry name" value="Aminoacid_DH-like_N_sf"/>
</dbReference>
<dbReference type="SUPFAM" id="SSF51735">
    <property type="entry name" value="NAD(P)-binding Rossmann-fold domains"/>
    <property type="match status" value="1"/>
</dbReference>
<dbReference type="EMBL" id="BATC01000012">
    <property type="protein sequence ID" value="GAD58829.1"/>
    <property type="molecule type" value="Genomic_DNA"/>
</dbReference>
<evidence type="ECO:0000256" key="6">
    <source>
        <dbReference type="RuleBase" id="RU004417"/>
    </source>
</evidence>
<keyword evidence="3 5" id="KW-0520">NAD</keyword>
<dbReference type="InterPro" id="IPR006095">
    <property type="entry name" value="Glu/Leu/Phe/Val/Trp_DH"/>
</dbReference>
<dbReference type="PANTHER" id="PTHR42722">
    <property type="entry name" value="LEUCINE DEHYDROGENASE"/>
    <property type="match status" value="1"/>
</dbReference>
<keyword evidence="2 6" id="KW-0560">Oxidoreductase</keyword>
<dbReference type="GO" id="GO:0016639">
    <property type="term" value="F:oxidoreductase activity, acting on the CH-NH2 group of donors, NAD or NADP as acceptor"/>
    <property type="evidence" value="ECO:0007669"/>
    <property type="project" value="InterPro"/>
</dbReference>
<keyword evidence="9" id="KW-1185">Reference proteome</keyword>
<evidence type="ECO:0000259" key="7">
    <source>
        <dbReference type="SMART" id="SM00839"/>
    </source>
</evidence>
<feature type="active site" description="Proton donor/acceptor" evidence="4">
    <location>
        <position position="80"/>
    </location>
</feature>
<sequence>MTLFDSPSFAQHEGVHAFFDEKTGLKAIVAVHSTARGPAVGGCRMWNYGSSAEALEDVLRLSRGMSYKNAVADLDMGGGKSVIMGDSRTQKTPELFRAFGRALNTLGGTYYSAEDVGVSVEDIAEARKETPYVVGLSGGKEGSGDPSPVTAEGVYRSTLVAARRLWKQDDLTGLTVALQGVGHVGGYLADKLAKAGAKLIITDVNTQALEEVAARTGAEIVAPDAIYDVQADIYAPCALGATLNEKTLDRITARAVVGAANNQLATPEIGLELFRRGVLYAPDYVVNGGGIINVASEMRARETGGSYDPQWVEGKVDRLMQTLEEVLERSDAEKRPTHEIADAIAEARINAARDEKEAQRKAA</sequence>
<evidence type="ECO:0000256" key="3">
    <source>
        <dbReference type="ARBA" id="ARBA00023027"/>
    </source>
</evidence>
<dbReference type="AlphaFoldDB" id="A0A8E0N8Q9"/>
<evidence type="ECO:0000313" key="8">
    <source>
        <dbReference type="EMBL" id="GAD58829.1"/>
    </source>
</evidence>
<accession>A0A8E0N8Q9</accession>
<dbReference type="Pfam" id="PF02812">
    <property type="entry name" value="ELFV_dehydrog_N"/>
    <property type="match status" value="1"/>
</dbReference>
<evidence type="ECO:0000256" key="4">
    <source>
        <dbReference type="PIRSR" id="PIRSR000188-1"/>
    </source>
</evidence>
<dbReference type="Gene3D" id="3.40.50.10860">
    <property type="entry name" value="Leucine Dehydrogenase, chain A, domain 1"/>
    <property type="match status" value="1"/>
</dbReference>
<organism evidence="8 9">
    <name type="scientific">Brevundimonas abyssalis TAR-001</name>
    <dbReference type="NCBI Taxonomy" id="1391729"/>
    <lineage>
        <taxon>Bacteria</taxon>
        <taxon>Pseudomonadati</taxon>
        <taxon>Pseudomonadota</taxon>
        <taxon>Alphaproteobacteria</taxon>
        <taxon>Caulobacterales</taxon>
        <taxon>Caulobacteraceae</taxon>
        <taxon>Brevundimonas</taxon>
    </lineage>
</organism>
<evidence type="ECO:0000256" key="5">
    <source>
        <dbReference type="PIRSR" id="PIRSR000188-2"/>
    </source>
</evidence>
<dbReference type="InterPro" id="IPR016211">
    <property type="entry name" value="Glu/Phe/Leu/Val/Trp_DH_bac/arc"/>
</dbReference>
<dbReference type="GO" id="GO:0000166">
    <property type="term" value="F:nucleotide binding"/>
    <property type="evidence" value="ECO:0007669"/>
    <property type="project" value="UniProtKB-KW"/>
</dbReference>
<dbReference type="SMART" id="SM00839">
    <property type="entry name" value="ELFV_dehydrog"/>
    <property type="match status" value="1"/>
</dbReference>
<dbReference type="PRINTS" id="PR00082">
    <property type="entry name" value="GLFDHDRGNASE"/>
</dbReference>
<dbReference type="InterPro" id="IPR036291">
    <property type="entry name" value="NAD(P)-bd_dom_sf"/>
</dbReference>
<dbReference type="PANTHER" id="PTHR42722:SF1">
    <property type="entry name" value="VALINE DEHYDROGENASE"/>
    <property type="match status" value="1"/>
</dbReference>